<keyword evidence="3" id="KW-1185">Reference proteome</keyword>
<dbReference type="HOGENOM" id="CLU_924104_0_0_6"/>
<dbReference type="EMBL" id="CP002209">
    <property type="protein sequence ID" value="ADN74354.1"/>
    <property type="molecule type" value="Genomic_DNA"/>
</dbReference>
<evidence type="ECO:0000313" key="3">
    <source>
        <dbReference type="Proteomes" id="UP000006683"/>
    </source>
</evidence>
<feature type="domain" description="Glycosyltransferase 2-like" evidence="1">
    <location>
        <begin position="9"/>
        <end position="100"/>
    </location>
</feature>
<dbReference type="GO" id="GO:0016740">
    <property type="term" value="F:transferase activity"/>
    <property type="evidence" value="ECO:0007669"/>
    <property type="project" value="UniProtKB-KW"/>
</dbReference>
<protein>
    <submittedName>
        <fullName evidence="2">Glycosyl transferase family 2</fullName>
    </submittedName>
</protein>
<proteinExistence type="predicted"/>
<dbReference type="eggNOG" id="COG0463">
    <property type="taxonomic scope" value="Bacteria"/>
</dbReference>
<sequence>MRIQDQLTIYIFSFNRGRFLSNAIDSCLRYAPGVPVHVIDDNSDDPDTLAVLNNLPEGVSWVKPQARGDDRHGGLYNNMQQALDSVTSEWILFIQDDMQLVRPLEQDDAQYIADFFQQFPEKGFLNPVFLKGQRHKRDNRITRVFEDFHGYYRHYPEKKNPRGISYADVVIGHAGRLKAKGWQFSASEQTNASQANEMFGGMGFMAHPFVMFLPQVPVYRGKKKTAAVALAEKWSGMEPKRFVEQSAEHWAGFKRRPLTELPVAETYLQCVDPKVKTPYQYSAVNAYWPLRAWHKLALLLNK</sequence>
<dbReference type="InterPro" id="IPR029044">
    <property type="entry name" value="Nucleotide-diphossugar_trans"/>
</dbReference>
<accession>E1SW54</accession>
<gene>
    <name evidence="2" type="ordered locus">Fbal_0140</name>
</gene>
<dbReference type="STRING" id="550540.Fbal_0140"/>
<dbReference type="Proteomes" id="UP000006683">
    <property type="component" value="Chromosome"/>
</dbReference>
<reference evidence="2 3" key="1">
    <citation type="journal article" date="2010" name="Stand. Genomic Sci.">
        <title>Complete genome sequence of Ferrimonas balearica type strain (PAT).</title>
        <authorList>
            <person name="Nolan M."/>
            <person name="Sikorski J."/>
            <person name="Davenport K."/>
            <person name="Lucas S."/>
            <person name="Glavina Del Rio T."/>
            <person name="Tice H."/>
            <person name="Cheng J."/>
            <person name="Goodwin L."/>
            <person name="Pitluck S."/>
            <person name="Liolios K."/>
            <person name="Ivanova N."/>
            <person name="Mavromatis K."/>
            <person name="Ovchinnikova G."/>
            <person name="Pati A."/>
            <person name="Chen A."/>
            <person name="Palaniappan K."/>
            <person name="Land M."/>
            <person name="Hauser L."/>
            <person name="Chang Y."/>
            <person name="Jeffries C."/>
            <person name="Tapia R."/>
            <person name="Brettin T."/>
            <person name="Detter J."/>
            <person name="Han C."/>
            <person name="Yasawong M."/>
            <person name="Rohde M."/>
            <person name="Tindall B."/>
            <person name="Goker M."/>
            <person name="Woyke T."/>
            <person name="Bristow J."/>
            <person name="Eisen J."/>
            <person name="Markowitz V."/>
            <person name="Hugenholtz P."/>
            <person name="Kyrpides N."/>
            <person name="Klenk H."/>
            <person name="Lapidus A."/>
        </authorList>
    </citation>
    <scope>NUCLEOTIDE SEQUENCE [LARGE SCALE GENOMIC DNA]</scope>
    <source>
        <strain evidence="3">DSM 9799 / CCM 4581 / KCTC 23876 / PAT</strain>
    </source>
</reference>
<keyword evidence="2" id="KW-0808">Transferase</keyword>
<evidence type="ECO:0000313" key="2">
    <source>
        <dbReference type="EMBL" id="ADN74354.1"/>
    </source>
</evidence>
<dbReference type="CDD" id="cd00761">
    <property type="entry name" value="Glyco_tranf_GTA_type"/>
    <property type="match status" value="1"/>
</dbReference>
<name>E1SW54_FERBD</name>
<evidence type="ECO:0000259" key="1">
    <source>
        <dbReference type="Pfam" id="PF00535"/>
    </source>
</evidence>
<organism evidence="2 3">
    <name type="scientific">Ferrimonas balearica (strain DSM 9799 / CCM 4581 / KCTC 23876 / PAT)</name>
    <dbReference type="NCBI Taxonomy" id="550540"/>
    <lineage>
        <taxon>Bacteria</taxon>
        <taxon>Pseudomonadati</taxon>
        <taxon>Pseudomonadota</taxon>
        <taxon>Gammaproteobacteria</taxon>
        <taxon>Alteromonadales</taxon>
        <taxon>Ferrimonadaceae</taxon>
        <taxon>Ferrimonas</taxon>
    </lineage>
</organism>
<dbReference type="AlphaFoldDB" id="E1SW54"/>
<dbReference type="Pfam" id="PF00535">
    <property type="entry name" value="Glycos_transf_2"/>
    <property type="match status" value="1"/>
</dbReference>
<dbReference type="Gene3D" id="3.90.550.10">
    <property type="entry name" value="Spore Coat Polysaccharide Biosynthesis Protein SpsA, Chain A"/>
    <property type="match status" value="1"/>
</dbReference>
<dbReference type="GeneID" id="67180382"/>
<dbReference type="SUPFAM" id="SSF53448">
    <property type="entry name" value="Nucleotide-diphospho-sugar transferases"/>
    <property type="match status" value="1"/>
</dbReference>
<dbReference type="InterPro" id="IPR001173">
    <property type="entry name" value="Glyco_trans_2-like"/>
</dbReference>
<dbReference type="KEGG" id="fbl:Fbal_0140"/>
<dbReference type="RefSeq" id="WP_013343660.1">
    <property type="nucleotide sequence ID" value="NC_014541.1"/>
</dbReference>
<dbReference type="OrthoDB" id="8350085at2"/>